<feature type="transmembrane region" description="Helical" evidence="6">
    <location>
        <begin position="165"/>
        <end position="183"/>
    </location>
</feature>
<protein>
    <submittedName>
        <fullName evidence="7">Uncharacterized protein</fullName>
    </submittedName>
</protein>
<evidence type="ECO:0000256" key="3">
    <source>
        <dbReference type="ARBA" id="ARBA00022737"/>
    </source>
</evidence>
<dbReference type="Gene3D" id="1.25.40.10">
    <property type="entry name" value="Tetratricopeptide repeat domain"/>
    <property type="match status" value="1"/>
</dbReference>
<dbReference type="PROSITE" id="PS50293">
    <property type="entry name" value="TPR_REGION"/>
    <property type="match status" value="1"/>
</dbReference>
<evidence type="ECO:0000256" key="5">
    <source>
        <dbReference type="PROSITE-ProRule" id="PRU00339"/>
    </source>
</evidence>
<dbReference type="AlphaFoldDB" id="A0AAD9N3W8"/>
<dbReference type="SMART" id="SM00028">
    <property type="entry name" value="TPR"/>
    <property type="match status" value="3"/>
</dbReference>
<feature type="repeat" description="TPR" evidence="5">
    <location>
        <begin position="108"/>
        <end position="141"/>
    </location>
</feature>
<organism evidence="7 8">
    <name type="scientific">Paralvinella palmiformis</name>
    <dbReference type="NCBI Taxonomy" id="53620"/>
    <lineage>
        <taxon>Eukaryota</taxon>
        <taxon>Metazoa</taxon>
        <taxon>Spiralia</taxon>
        <taxon>Lophotrochozoa</taxon>
        <taxon>Annelida</taxon>
        <taxon>Polychaeta</taxon>
        <taxon>Sedentaria</taxon>
        <taxon>Canalipalpata</taxon>
        <taxon>Terebellida</taxon>
        <taxon>Terebelliformia</taxon>
        <taxon>Alvinellidae</taxon>
        <taxon>Paralvinella</taxon>
    </lineage>
</organism>
<accession>A0AAD9N3W8</accession>
<name>A0AAD9N3W8_9ANNE</name>
<dbReference type="PANTHER" id="PTHR22904:SF532">
    <property type="entry name" value="HEAT SHOCK PROTEIN STI1-LIKE PROTEIN"/>
    <property type="match status" value="1"/>
</dbReference>
<sequence>MKTNNDVEKSIGVYKESSMIITLFMVAAKGARSFLNCAKAEDAKEKGNECMKKNKPIEAMLHYTQALKIDPNNPTYYSNRSLAFLKVEQYYFALIDAEEVIRRMPHWVKGYFRKGEVQMATEHYEEAIQSYKKGLEMDPDDAALQNALSKAIDLNKKQKSKERRLPWLGGIFGLITSLMLIAADESVATNKAILESDIAKLIVIITISIAAAGLGYTYRMFLQKERCSLFEPPTDLFGDENIPDNGEKKTS</sequence>
<dbReference type="PANTHER" id="PTHR22904">
    <property type="entry name" value="TPR REPEAT CONTAINING PROTEIN"/>
    <property type="match status" value="1"/>
</dbReference>
<keyword evidence="6" id="KW-0472">Membrane</keyword>
<dbReference type="InterPro" id="IPR019734">
    <property type="entry name" value="TPR_rpt"/>
</dbReference>
<comment type="subcellular location">
    <subcellularLocation>
        <location evidence="1">Cytoplasm</location>
    </subcellularLocation>
</comment>
<evidence type="ECO:0000256" key="2">
    <source>
        <dbReference type="ARBA" id="ARBA00022490"/>
    </source>
</evidence>
<proteinExistence type="predicted"/>
<dbReference type="Proteomes" id="UP001208570">
    <property type="component" value="Unassembled WGS sequence"/>
</dbReference>
<keyword evidence="6" id="KW-0812">Transmembrane</keyword>
<dbReference type="PROSITE" id="PS50005">
    <property type="entry name" value="TPR"/>
    <property type="match status" value="1"/>
</dbReference>
<evidence type="ECO:0000256" key="6">
    <source>
        <dbReference type="SAM" id="Phobius"/>
    </source>
</evidence>
<evidence type="ECO:0000256" key="1">
    <source>
        <dbReference type="ARBA" id="ARBA00004496"/>
    </source>
</evidence>
<evidence type="ECO:0000256" key="4">
    <source>
        <dbReference type="ARBA" id="ARBA00022803"/>
    </source>
</evidence>
<dbReference type="Pfam" id="PF13414">
    <property type="entry name" value="TPR_11"/>
    <property type="match status" value="1"/>
</dbReference>
<gene>
    <name evidence="7" type="ORF">LSH36_300g05069</name>
</gene>
<keyword evidence="4 5" id="KW-0802">TPR repeat</keyword>
<dbReference type="SUPFAM" id="SSF48452">
    <property type="entry name" value="TPR-like"/>
    <property type="match status" value="1"/>
</dbReference>
<dbReference type="Pfam" id="PF00515">
    <property type="entry name" value="TPR_1"/>
    <property type="match status" value="1"/>
</dbReference>
<evidence type="ECO:0000313" key="8">
    <source>
        <dbReference type="Proteomes" id="UP001208570"/>
    </source>
</evidence>
<keyword evidence="6" id="KW-1133">Transmembrane helix</keyword>
<feature type="transmembrane region" description="Helical" evidence="6">
    <location>
        <begin position="198"/>
        <end position="218"/>
    </location>
</feature>
<dbReference type="FunFam" id="1.25.40.10:FF:000020">
    <property type="entry name" value="Stress-induced phosphoprotein 1"/>
    <property type="match status" value="1"/>
</dbReference>
<keyword evidence="8" id="KW-1185">Reference proteome</keyword>
<keyword evidence="3" id="KW-0677">Repeat</keyword>
<evidence type="ECO:0000313" key="7">
    <source>
        <dbReference type="EMBL" id="KAK2153354.1"/>
    </source>
</evidence>
<dbReference type="EMBL" id="JAODUP010000300">
    <property type="protein sequence ID" value="KAK2153354.1"/>
    <property type="molecule type" value="Genomic_DNA"/>
</dbReference>
<dbReference type="GO" id="GO:0005737">
    <property type="term" value="C:cytoplasm"/>
    <property type="evidence" value="ECO:0007669"/>
    <property type="project" value="UniProtKB-SubCell"/>
</dbReference>
<reference evidence="7" key="1">
    <citation type="journal article" date="2023" name="Mol. Biol. Evol.">
        <title>Third-Generation Sequencing Reveals the Adaptive Role of the Epigenome in Three Deep-Sea Polychaetes.</title>
        <authorList>
            <person name="Perez M."/>
            <person name="Aroh O."/>
            <person name="Sun Y."/>
            <person name="Lan Y."/>
            <person name="Juniper S.K."/>
            <person name="Young C.R."/>
            <person name="Angers B."/>
            <person name="Qian P.Y."/>
        </authorList>
    </citation>
    <scope>NUCLEOTIDE SEQUENCE</scope>
    <source>
        <strain evidence="7">P08H-3</strain>
    </source>
</reference>
<dbReference type="GO" id="GO:0051879">
    <property type="term" value="F:Hsp90 protein binding"/>
    <property type="evidence" value="ECO:0007669"/>
    <property type="project" value="TreeGrafter"/>
</dbReference>
<keyword evidence="2" id="KW-0963">Cytoplasm</keyword>
<comment type="caution">
    <text evidence="7">The sequence shown here is derived from an EMBL/GenBank/DDBJ whole genome shotgun (WGS) entry which is preliminary data.</text>
</comment>
<dbReference type="InterPro" id="IPR011990">
    <property type="entry name" value="TPR-like_helical_dom_sf"/>
</dbReference>